<feature type="region of interest" description="Disordered" evidence="1">
    <location>
        <begin position="78"/>
        <end position="99"/>
    </location>
</feature>
<dbReference type="KEGG" id="pbl:PAAG_02778"/>
<evidence type="ECO:0000313" key="4">
    <source>
        <dbReference type="Proteomes" id="UP000002059"/>
    </source>
</evidence>
<dbReference type="Pfam" id="PF11204">
    <property type="entry name" value="DUF2985"/>
    <property type="match status" value="1"/>
</dbReference>
<evidence type="ECO:0000256" key="1">
    <source>
        <dbReference type="SAM" id="MobiDB-lite"/>
    </source>
</evidence>
<dbReference type="EMBL" id="KN293997">
    <property type="protein sequence ID" value="EEH40802.2"/>
    <property type="molecule type" value="Genomic_DNA"/>
</dbReference>
<dbReference type="PANTHER" id="PTHR35872">
    <property type="entry name" value="INTEGRAL MEMBRANE PROTEIN (AFU_ORTHOLOGUE AFUA_5G07110)"/>
    <property type="match status" value="1"/>
</dbReference>
<evidence type="ECO:0008006" key="5">
    <source>
        <dbReference type="Google" id="ProtNLM"/>
    </source>
</evidence>
<feature type="region of interest" description="Disordered" evidence="1">
    <location>
        <begin position="289"/>
        <end position="309"/>
    </location>
</feature>
<dbReference type="AlphaFoldDB" id="C1GW83"/>
<reference evidence="3 4" key="1">
    <citation type="journal article" date="2011" name="PLoS Genet.">
        <title>Comparative genomic analysis of human fungal pathogens causing paracoccidioidomycosis.</title>
        <authorList>
            <person name="Desjardins C.A."/>
            <person name="Champion M.D."/>
            <person name="Holder J.W."/>
            <person name="Muszewska A."/>
            <person name="Goldberg J."/>
            <person name="Bailao A.M."/>
            <person name="Brigido M.M."/>
            <person name="Ferreira M.E."/>
            <person name="Garcia A.M."/>
            <person name="Grynberg M."/>
            <person name="Gujja S."/>
            <person name="Heiman D.I."/>
            <person name="Henn M.R."/>
            <person name="Kodira C.D."/>
            <person name="Leon-Narvaez H."/>
            <person name="Longo L.V."/>
            <person name="Ma L.J."/>
            <person name="Malavazi I."/>
            <person name="Matsuo A.L."/>
            <person name="Morais F.V."/>
            <person name="Pereira M."/>
            <person name="Rodriguez-Brito S."/>
            <person name="Sakthikumar S."/>
            <person name="Salem-Izacc S.M."/>
            <person name="Sykes S.M."/>
            <person name="Teixeira M.M."/>
            <person name="Vallejo M.C."/>
            <person name="Walter M.E."/>
            <person name="Yandava C."/>
            <person name="Young S."/>
            <person name="Zeng Q."/>
            <person name="Zucker J."/>
            <person name="Felipe M.S."/>
            <person name="Goldman G.H."/>
            <person name="Haas B.J."/>
            <person name="McEwen J.G."/>
            <person name="Nino-Vega G."/>
            <person name="Puccia R."/>
            <person name="San-Blas G."/>
            <person name="Soares C.M."/>
            <person name="Birren B.W."/>
            <person name="Cuomo C.A."/>
        </authorList>
    </citation>
    <scope>NUCLEOTIDE SEQUENCE [LARGE SCALE GENOMIC DNA]</scope>
    <source>
        <strain evidence="4">ATCC MYA-826 / Pb01</strain>
    </source>
</reference>
<feature type="transmembrane region" description="Helical" evidence="2">
    <location>
        <begin position="589"/>
        <end position="612"/>
    </location>
</feature>
<keyword evidence="2" id="KW-0472">Membrane</keyword>
<proteinExistence type="predicted"/>
<name>C1GW83_PARBA</name>
<dbReference type="InterPro" id="IPR021369">
    <property type="entry name" value="DUF2985"/>
</dbReference>
<dbReference type="VEuPathDB" id="FungiDB:PAAG_02778"/>
<accession>C1GW83</accession>
<organism evidence="3 4">
    <name type="scientific">Paracoccidioides lutzii (strain ATCC MYA-826 / Pb01)</name>
    <name type="common">Paracoccidioides brasiliensis</name>
    <dbReference type="NCBI Taxonomy" id="502779"/>
    <lineage>
        <taxon>Eukaryota</taxon>
        <taxon>Fungi</taxon>
        <taxon>Dikarya</taxon>
        <taxon>Ascomycota</taxon>
        <taxon>Pezizomycotina</taxon>
        <taxon>Eurotiomycetes</taxon>
        <taxon>Eurotiomycetidae</taxon>
        <taxon>Onygenales</taxon>
        <taxon>Ajellomycetaceae</taxon>
        <taxon>Paracoccidioides</taxon>
    </lineage>
</organism>
<sequence length="678" mass="76460">MDLLVILGDIELGRLRSKPWDFQPVPENVCAMCLCLQVVVALPSIYGSMPVQIHVATKSPISLIFMDRTEAPHDAIFEEISIPPPPPPPASSGAGASNETRSALLLARSQRPSIRVLRRPSAQSVTRLSNLQVDNIPIQDNVVDIRTRRRSSSEPQRRQIFGEPSANTIPTAAIYAPMFPVAEEPSKNVSPQLGAGPQLSQNRTKLRRASVSALSSLGLTRASTVNGTEVRAASNRLPNEYDTGLVDLLDVVDPEISTLTTLANVQNSLFIPDLGNFLNRRPLYSLTPRLHDESSTEQERESDQETLDTDDASISRRLRLQSSRSAVIDELCFAVLPDGETLTGWSEAEKLELNDHVRHMLHSRRSKFKRSMKGFGQYVRKPLGFLVTLYATLITLFGLAWVLFLIGWINVGGRQLYIINVIDNVLVALFAVVGDGLAPFRAIDTYHMVFVAHYARLTWRLRREKELPKLENKNDLPVRAVDNVNHDIDVEMATQTNKDNDNIHNGDNREKDKPEEYSVLTPKQEKRLEHHQEKLSKSHTFYKPHETTTHTAFPLRLLVATIVLLDLHSLFQIALGACTWGIYYKMRPFALTTVILCCSISCNVAAGVVIWIGGRRTRKIEVIEKMFRQELTQEAIKKVDKKRKNDKERKSMDERWNTSTDGSEKRIERPSFERRNST</sequence>
<feature type="compositionally biased region" description="Basic and acidic residues" evidence="1">
    <location>
        <begin position="498"/>
        <end position="516"/>
    </location>
</feature>
<dbReference type="OrthoDB" id="3365211at2759"/>
<feature type="compositionally biased region" description="Basic and acidic residues" evidence="1">
    <location>
        <begin position="289"/>
        <end position="303"/>
    </location>
</feature>
<evidence type="ECO:0000313" key="3">
    <source>
        <dbReference type="EMBL" id="EEH40802.2"/>
    </source>
</evidence>
<keyword evidence="2" id="KW-0812">Transmembrane</keyword>
<dbReference type="GeneID" id="9098737"/>
<gene>
    <name evidence="3" type="ORF">PAAG_02778</name>
</gene>
<feature type="transmembrane region" description="Helical" evidence="2">
    <location>
        <begin position="415"/>
        <end position="438"/>
    </location>
</feature>
<feature type="region of interest" description="Disordered" evidence="1">
    <location>
        <begin position="495"/>
        <end position="535"/>
    </location>
</feature>
<dbReference type="eggNOG" id="ENOG502RQQT">
    <property type="taxonomic scope" value="Eukaryota"/>
</dbReference>
<dbReference type="Proteomes" id="UP000002059">
    <property type="component" value="Partially assembled WGS sequence"/>
</dbReference>
<feature type="compositionally biased region" description="Basic and acidic residues" evidence="1">
    <location>
        <begin position="523"/>
        <end position="535"/>
    </location>
</feature>
<keyword evidence="4" id="KW-1185">Reference proteome</keyword>
<feature type="region of interest" description="Disordered" evidence="1">
    <location>
        <begin position="638"/>
        <end position="678"/>
    </location>
</feature>
<dbReference type="RefSeq" id="XP_015701825.1">
    <property type="nucleotide sequence ID" value="XM_015844747.1"/>
</dbReference>
<keyword evidence="2" id="KW-1133">Transmembrane helix</keyword>
<dbReference type="OMA" id="EMTLEGW"/>
<dbReference type="HOGENOM" id="CLU_015848_0_0_1"/>
<dbReference type="PANTHER" id="PTHR35872:SF2">
    <property type="entry name" value="INTEGRAL MEMBRANE PROTEIN (AFU_ORTHOLOGUE AFUA_5G07110)"/>
    <property type="match status" value="1"/>
</dbReference>
<evidence type="ECO:0000256" key="2">
    <source>
        <dbReference type="SAM" id="Phobius"/>
    </source>
</evidence>
<feature type="transmembrane region" description="Helical" evidence="2">
    <location>
        <begin position="557"/>
        <end position="583"/>
    </location>
</feature>
<feature type="transmembrane region" description="Helical" evidence="2">
    <location>
        <begin position="383"/>
        <end position="409"/>
    </location>
</feature>
<protein>
    <recommendedName>
        <fullName evidence="5">Integral membrane protein</fullName>
    </recommendedName>
</protein>
<dbReference type="STRING" id="502779.C1GW83"/>